<proteinExistence type="predicted"/>
<feature type="region of interest" description="Disordered" evidence="2">
    <location>
        <begin position="1"/>
        <end position="21"/>
    </location>
</feature>
<feature type="region of interest" description="Disordered" evidence="2">
    <location>
        <begin position="78"/>
        <end position="105"/>
    </location>
</feature>
<organism evidence="3 4">
    <name type="scientific">Brachionus calyciflorus</name>
    <dbReference type="NCBI Taxonomy" id="104777"/>
    <lineage>
        <taxon>Eukaryota</taxon>
        <taxon>Metazoa</taxon>
        <taxon>Spiralia</taxon>
        <taxon>Gnathifera</taxon>
        <taxon>Rotifera</taxon>
        <taxon>Eurotatoria</taxon>
        <taxon>Monogononta</taxon>
        <taxon>Pseudotrocha</taxon>
        <taxon>Ploima</taxon>
        <taxon>Brachionidae</taxon>
        <taxon>Brachionus</taxon>
    </lineage>
</organism>
<gene>
    <name evidence="3" type="ORF">OXX778_LOCUS10983</name>
</gene>
<keyword evidence="1" id="KW-0175">Coiled coil</keyword>
<evidence type="ECO:0000256" key="2">
    <source>
        <dbReference type="SAM" id="MobiDB-lite"/>
    </source>
</evidence>
<dbReference type="Proteomes" id="UP000663879">
    <property type="component" value="Unassembled WGS sequence"/>
</dbReference>
<reference evidence="3" key="1">
    <citation type="submission" date="2021-02" db="EMBL/GenBank/DDBJ databases">
        <authorList>
            <person name="Nowell W R."/>
        </authorList>
    </citation>
    <scope>NUCLEOTIDE SEQUENCE</scope>
    <source>
        <strain evidence="3">Ploen Becks lab</strain>
    </source>
</reference>
<evidence type="ECO:0000313" key="3">
    <source>
        <dbReference type="EMBL" id="CAF0892514.1"/>
    </source>
</evidence>
<feature type="coiled-coil region" evidence="1">
    <location>
        <begin position="352"/>
        <end position="425"/>
    </location>
</feature>
<evidence type="ECO:0000256" key="1">
    <source>
        <dbReference type="SAM" id="Coils"/>
    </source>
</evidence>
<dbReference type="EMBL" id="CAJNOC010001806">
    <property type="protein sequence ID" value="CAF0892514.1"/>
    <property type="molecule type" value="Genomic_DNA"/>
</dbReference>
<name>A0A813Z2T6_9BILA</name>
<feature type="compositionally biased region" description="Polar residues" evidence="2">
    <location>
        <begin position="78"/>
        <end position="96"/>
    </location>
</feature>
<dbReference type="AlphaFoldDB" id="A0A813Z2T6"/>
<keyword evidence="4" id="KW-1185">Reference proteome</keyword>
<protein>
    <submittedName>
        <fullName evidence="3">Uncharacterized protein</fullName>
    </submittedName>
</protein>
<comment type="caution">
    <text evidence="3">The sequence shown here is derived from an EMBL/GenBank/DDBJ whole genome shotgun (WGS) entry which is preliminary data.</text>
</comment>
<feature type="non-terminal residue" evidence="3">
    <location>
        <position position="1"/>
    </location>
</feature>
<accession>A0A813Z2T6</accession>
<feature type="coiled-coil region" evidence="1">
    <location>
        <begin position="450"/>
        <end position="477"/>
    </location>
</feature>
<sequence length="667" mass="76397">MMFSEGDDSNDKKENLNSTTTQTKILRRNSILKATDFDSKLIDEVTYDETTRIRKARRVSFSQKILVKTIDELQAKPNDSLTEANTQANAKSSTPRSGLKKLNDITNSKNESILCPQNKENLNETSHETSVLPMNTTISPDPIIDPCNATNIDIITMEMGSDYNEGVIFQDNHNKSLDKTIEESVILSNDPNETIAPVLSENLNVSMDSPQASPLKNKSYNLSNSKNMTYEVMDTNLTCKSQYNQDFDDKSQFKINETMTIQGINNRTYNAITEPSLINKTYDLEKTQNINKKMDIEPEKDTLKLTTQSFLNTNSFIQSSTMINEKNKSLNINLSVLNETVSNCADLISNSNQNIDNEMDLLKDRCVALRDKMKLFKAKLIEINKSKKSELEKANRDLDDTIELIQNKKSDIIKIKNEIHKLKLDAASDRRTVKLLNFNESTMPKRQSEIKNLIDKNKNNEKELRDAKKKLDSLKDTVEIGFDQIKMLRMERKEKEKFINLYDSVFDEQFLDFKLLNFDQHLISLAFFNDLIQVQIKATNLVNDLTSKISLNNSLDPNESSDILFDDINKKLKYLNYPIKEINIKTSVDSYGNNLLTRTSRISLSNKYSKNKVPLFVRYCINLILGEFKLDQDGYLILSENKYKFVRDLPIFIARLKLACSCATNLA</sequence>
<evidence type="ECO:0000313" key="4">
    <source>
        <dbReference type="Proteomes" id="UP000663879"/>
    </source>
</evidence>
<dbReference type="OrthoDB" id="10190135at2759"/>